<dbReference type="SMART" id="SM00283">
    <property type="entry name" value="MA"/>
    <property type="match status" value="1"/>
</dbReference>
<dbReference type="Gene3D" id="6.10.340.10">
    <property type="match status" value="1"/>
</dbReference>
<dbReference type="PANTHER" id="PTHR32089:SF112">
    <property type="entry name" value="LYSOZYME-LIKE PROTEIN-RELATED"/>
    <property type="match status" value="1"/>
</dbReference>
<dbReference type="Proteomes" id="UP001595444">
    <property type="component" value="Unassembled WGS sequence"/>
</dbReference>
<reference evidence="8" key="1">
    <citation type="journal article" date="2019" name="Int. J. Syst. Evol. Microbiol.">
        <title>The Global Catalogue of Microorganisms (GCM) 10K type strain sequencing project: providing services to taxonomists for standard genome sequencing and annotation.</title>
        <authorList>
            <consortium name="The Broad Institute Genomics Platform"/>
            <consortium name="The Broad Institute Genome Sequencing Center for Infectious Disease"/>
            <person name="Wu L."/>
            <person name="Ma J."/>
        </authorList>
    </citation>
    <scope>NUCLEOTIDE SEQUENCE [LARGE SCALE GENOMIC DNA]</scope>
    <source>
        <strain evidence="8">KCTC 62164</strain>
    </source>
</reference>
<dbReference type="PROSITE" id="PS50111">
    <property type="entry name" value="CHEMOTAXIS_TRANSDUC_2"/>
    <property type="match status" value="1"/>
</dbReference>
<protein>
    <submittedName>
        <fullName evidence="7">Methyl-accepting chemotaxis protein</fullName>
    </submittedName>
</protein>
<feature type="transmembrane region" description="Helical" evidence="4">
    <location>
        <begin position="296"/>
        <end position="318"/>
    </location>
</feature>
<proteinExistence type="inferred from homology"/>
<evidence type="ECO:0000256" key="1">
    <source>
        <dbReference type="ARBA" id="ARBA00023224"/>
    </source>
</evidence>
<keyword evidence="1 3" id="KW-0807">Transducer</keyword>
<feature type="domain" description="HAMP" evidence="6">
    <location>
        <begin position="315"/>
        <end position="368"/>
    </location>
</feature>
<keyword evidence="4" id="KW-0812">Transmembrane</keyword>
<keyword evidence="4" id="KW-1133">Transmembrane helix</keyword>
<comment type="similarity">
    <text evidence="2">Belongs to the methyl-accepting chemotaxis (MCP) protein family.</text>
</comment>
<name>A0ABV7D204_9PROT</name>
<dbReference type="Gene3D" id="1.10.287.950">
    <property type="entry name" value="Methyl-accepting chemotaxis protein"/>
    <property type="match status" value="1"/>
</dbReference>
<keyword evidence="4" id="KW-0472">Membrane</keyword>
<evidence type="ECO:0000313" key="7">
    <source>
        <dbReference type="EMBL" id="MFC3050857.1"/>
    </source>
</evidence>
<evidence type="ECO:0000256" key="4">
    <source>
        <dbReference type="SAM" id="Phobius"/>
    </source>
</evidence>
<evidence type="ECO:0000259" key="6">
    <source>
        <dbReference type="PROSITE" id="PS50885"/>
    </source>
</evidence>
<dbReference type="Pfam" id="PF00672">
    <property type="entry name" value="HAMP"/>
    <property type="match status" value="1"/>
</dbReference>
<dbReference type="EMBL" id="JBHRSL010000002">
    <property type="protein sequence ID" value="MFC3050857.1"/>
    <property type="molecule type" value="Genomic_DNA"/>
</dbReference>
<accession>A0ABV7D204</accession>
<organism evidence="7 8">
    <name type="scientific">Kordiimonas pumila</name>
    <dbReference type="NCBI Taxonomy" id="2161677"/>
    <lineage>
        <taxon>Bacteria</taxon>
        <taxon>Pseudomonadati</taxon>
        <taxon>Pseudomonadota</taxon>
        <taxon>Alphaproteobacteria</taxon>
        <taxon>Kordiimonadales</taxon>
        <taxon>Kordiimonadaceae</taxon>
        <taxon>Kordiimonas</taxon>
    </lineage>
</organism>
<dbReference type="CDD" id="cd06225">
    <property type="entry name" value="HAMP"/>
    <property type="match status" value="1"/>
</dbReference>
<gene>
    <name evidence="7" type="ORF">ACFOKA_02950</name>
</gene>
<dbReference type="SMART" id="SM00304">
    <property type="entry name" value="HAMP"/>
    <property type="match status" value="1"/>
</dbReference>
<dbReference type="InterPro" id="IPR004089">
    <property type="entry name" value="MCPsignal_dom"/>
</dbReference>
<feature type="domain" description="Methyl-accepting transducer" evidence="5">
    <location>
        <begin position="431"/>
        <end position="660"/>
    </location>
</feature>
<comment type="caution">
    <text evidence="7">The sequence shown here is derived from an EMBL/GenBank/DDBJ whole genome shotgun (WGS) entry which is preliminary data.</text>
</comment>
<evidence type="ECO:0000259" key="5">
    <source>
        <dbReference type="PROSITE" id="PS50111"/>
    </source>
</evidence>
<dbReference type="PROSITE" id="PS50885">
    <property type="entry name" value="HAMP"/>
    <property type="match status" value="1"/>
</dbReference>
<dbReference type="PANTHER" id="PTHR32089">
    <property type="entry name" value="METHYL-ACCEPTING CHEMOTAXIS PROTEIN MCPB"/>
    <property type="match status" value="1"/>
</dbReference>
<dbReference type="RefSeq" id="WP_194212474.1">
    <property type="nucleotide sequence ID" value="NZ_CP061205.1"/>
</dbReference>
<dbReference type="SUPFAM" id="SSF58104">
    <property type="entry name" value="Methyl-accepting chemotaxis protein (MCP) signaling domain"/>
    <property type="match status" value="1"/>
</dbReference>
<evidence type="ECO:0000256" key="3">
    <source>
        <dbReference type="PROSITE-ProRule" id="PRU00284"/>
    </source>
</evidence>
<dbReference type="InterPro" id="IPR003660">
    <property type="entry name" value="HAMP_dom"/>
</dbReference>
<keyword evidence="8" id="KW-1185">Reference proteome</keyword>
<sequence>MSVRLRIIFGFLAIIAILGGVNITSALKLRSLTSSSDQIVKKTEVVRLVNNYTTSVLAQAHSLRSFAYSGLDLDKQQVELSRENASLLKDQVVEVLIASENKDQADKLTVADAKFDEVFTRIENRLGNDSDALQVVLVGIGKLTQSSGAFTDALQKIGGAAHHDIGSKFPSLVERFTQSSIAYIASDKQLDFNEAIAAGEEVDAAIAAAGDYFKSLPRKERTVIRYVRRDADVIRQSLRQRNAVSVGLNDAMNELVVATRAINTLTDTIRHHTRSSQTDALSQMNGNVSDTISSSFTGLAIGGILAIILAYIIGVSIAKPLARITQSVAQLASGDKDVIIPYSARRDEIGKLASAANVFKDKAFELEMLAQEKLKAELEAAEALRHRDAEQAAIIEQKRNEEIANRAARREIRRRQRLAMADEFEQRVSGIVQAVMSAAKEVGQASRSLVANTEQTQFQVKNTYSTTTEATSSVSAVAESTEELAVSFESVSDELSVSATVAGDAAKEAVKTTETVASLNQAALQIGEIVKLINDIAEQTNLLALNATIEAARAGDAGRGFAVVASEVKNLAAQSSKATAQIAGYVDKIQNVSSDAGKAISNISAIITKMNSVTQSVVAAVNQQSSATQDIAANIQQLASGTEIMRESVGIMGGAAEETQTMAVGLKGYADSLMTEAEALGSQLGRFLDEIRSDREDSTQEEDGLIKYENVIRLKTA</sequence>
<evidence type="ECO:0000256" key="2">
    <source>
        <dbReference type="ARBA" id="ARBA00029447"/>
    </source>
</evidence>
<evidence type="ECO:0000313" key="8">
    <source>
        <dbReference type="Proteomes" id="UP001595444"/>
    </source>
</evidence>
<dbReference type="Pfam" id="PF00015">
    <property type="entry name" value="MCPsignal"/>
    <property type="match status" value="1"/>
</dbReference>